<dbReference type="Gene3D" id="1.25.40.20">
    <property type="entry name" value="Ankyrin repeat-containing domain"/>
    <property type="match status" value="2"/>
</dbReference>
<feature type="repeat" description="ANK" evidence="1">
    <location>
        <begin position="734"/>
        <end position="766"/>
    </location>
</feature>
<dbReference type="Gene3D" id="2.60.40.340">
    <property type="entry name" value="Rel homology domain (RHD), DNA-binding domain"/>
    <property type="match status" value="1"/>
</dbReference>
<dbReference type="PRINTS" id="PR00057">
    <property type="entry name" value="NFKBTNSCPFCT"/>
</dbReference>
<dbReference type="GO" id="GO:0005737">
    <property type="term" value="C:cytoplasm"/>
    <property type="evidence" value="ECO:0007669"/>
    <property type="project" value="InterPro"/>
</dbReference>
<dbReference type="InterPro" id="IPR033926">
    <property type="entry name" value="IPT_NFkappaB"/>
</dbReference>
<dbReference type="SUPFAM" id="SSF81296">
    <property type="entry name" value="E set domains"/>
    <property type="match status" value="1"/>
</dbReference>
<dbReference type="InterPro" id="IPR000451">
    <property type="entry name" value="NFkB/Dor"/>
</dbReference>
<dbReference type="SUPFAM" id="SSF47986">
    <property type="entry name" value="DEATH domain"/>
    <property type="match status" value="1"/>
</dbReference>
<gene>
    <name evidence="4" type="ORF">GHT06_016903</name>
</gene>
<dbReference type="InterPro" id="IPR011029">
    <property type="entry name" value="DEATH-like_dom_sf"/>
</dbReference>
<evidence type="ECO:0000256" key="2">
    <source>
        <dbReference type="SAM" id="MobiDB-lite"/>
    </source>
</evidence>
<feature type="region of interest" description="Disordered" evidence="2">
    <location>
        <begin position="364"/>
        <end position="417"/>
    </location>
</feature>
<evidence type="ECO:0000313" key="4">
    <source>
        <dbReference type="EMBL" id="KAI9557105.1"/>
    </source>
</evidence>
<dbReference type="InterPro" id="IPR002909">
    <property type="entry name" value="IPT_dom"/>
</dbReference>
<evidence type="ECO:0000259" key="3">
    <source>
        <dbReference type="PROSITE" id="PS50254"/>
    </source>
</evidence>
<feature type="domain" description="RHD" evidence="3">
    <location>
        <begin position="59"/>
        <end position="250"/>
    </location>
</feature>
<dbReference type="PROSITE" id="PS50254">
    <property type="entry name" value="REL_2"/>
    <property type="match status" value="1"/>
</dbReference>
<dbReference type="PANTHER" id="PTHR24169:SF28">
    <property type="entry name" value="NUCLEAR FACTOR NF-KAPPA-B P110 SUBUNIT"/>
    <property type="match status" value="1"/>
</dbReference>
<protein>
    <recommendedName>
        <fullName evidence="3">RHD domain-containing protein</fullName>
    </recommendedName>
</protein>
<dbReference type="InterPro" id="IPR014756">
    <property type="entry name" value="Ig_E-set"/>
</dbReference>
<dbReference type="SUPFAM" id="SSF48403">
    <property type="entry name" value="Ankyrin repeat"/>
    <property type="match status" value="1"/>
</dbReference>
<dbReference type="GO" id="GO:0002225">
    <property type="term" value="P:positive regulation of antimicrobial peptide production"/>
    <property type="evidence" value="ECO:0007669"/>
    <property type="project" value="UniProtKB-ARBA"/>
</dbReference>
<dbReference type="PROSITE" id="PS50297">
    <property type="entry name" value="ANK_REP_REGION"/>
    <property type="match status" value="4"/>
</dbReference>
<dbReference type="GO" id="GO:0005654">
    <property type="term" value="C:nucleoplasm"/>
    <property type="evidence" value="ECO:0007669"/>
    <property type="project" value="UniProtKB-ARBA"/>
</dbReference>
<dbReference type="GO" id="GO:0000978">
    <property type="term" value="F:RNA polymerase II cis-regulatory region sequence-specific DNA binding"/>
    <property type="evidence" value="ECO:0007669"/>
    <property type="project" value="TreeGrafter"/>
</dbReference>
<dbReference type="InterPro" id="IPR011539">
    <property type="entry name" value="RHD_DNA_bind_dom"/>
</dbReference>
<dbReference type="Pfam" id="PF12796">
    <property type="entry name" value="Ank_2"/>
    <property type="match status" value="2"/>
</dbReference>
<dbReference type="EMBL" id="WJBH02000006">
    <property type="protein sequence ID" value="KAI9557105.1"/>
    <property type="molecule type" value="Genomic_DNA"/>
</dbReference>
<organism evidence="4 5">
    <name type="scientific">Daphnia sinensis</name>
    <dbReference type="NCBI Taxonomy" id="1820382"/>
    <lineage>
        <taxon>Eukaryota</taxon>
        <taxon>Metazoa</taxon>
        <taxon>Ecdysozoa</taxon>
        <taxon>Arthropoda</taxon>
        <taxon>Crustacea</taxon>
        <taxon>Branchiopoda</taxon>
        <taxon>Diplostraca</taxon>
        <taxon>Cladocera</taxon>
        <taxon>Anomopoda</taxon>
        <taxon>Daphniidae</taxon>
        <taxon>Daphnia</taxon>
        <taxon>Daphnia similis group</taxon>
    </lineage>
</organism>
<dbReference type="InterPro" id="IPR002110">
    <property type="entry name" value="Ankyrin_rpt"/>
</dbReference>
<feature type="region of interest" description="Disordered" evidence="2">
    <location>
        <begin position="836"/>
        <end position="866"/>
    </location>
</feature>
<evidence type="ECO:0000256" key="1">
    <source>
        <dbReference type="PROSITE-ProRule" id="PRU00023"/>
    </source>
</evidence>
<dbReference type="SUPFAM" id="SSF49417">
    <property type="entry name" value="p53-like transcription factors"/>
    <property type="match status" value="1"/>
</dbReference>
<dbReference type="SMART" id="SM00429">
    <property type="entry name" value="IPT"/>
    <property type="match status" value="1"/>
</dbReference>
<dbReference type="FunFam" id="2.60.40.10:FF:000046">
    <property type="entry name" value="Nuclear factor NF-kappa-B p105 subunit"/>
    <property type="match status" value="1"/>
</dbReference>
<dbReference type="Pfam" id="PF00554">
    <property type="entry name" value="RHD_DNA_bind"/>
    <property type="match status" value="1"/>
</dbReference>
<dbReference type="InterPro" id="IPR032397">
    <property type="entry name" value="RHD_dimer"/>
</dbReference>
<dbReference type="Gene3D" id="2.60.40.10">
    <property type="entry name" value="Immunoglobulins"/>
    <property type="match status" value="1"/>
</dbReference>
<feature type="region of interest" description="Disordered" evidence="2">
    <location>
        <begin position="1"/>
        <end position="24"/>
    </location>
</feature>
<dbReference type="GO" id="GO:0035206">
    <property type="term" value="P:regulation of hemocyte proliferation"/>
    <property type="evidence" value="ECO:0007669"/>
    <property type="project" value="UniProtKB-ARBA"/>
</dbReference>
<feature type="region of interest" description="Disordered" evidence="2">
    <location>
        <begin position="890"/>
        <end position="910"/>
    </location>
</feature>
<evidence type="ECO:0000313" key="5">
    <source>
        <dbReference type="Proteomes" id="UP000820818"/>
    </source>
</evidence>
<dbReference type="GO" id="GO:0045087">
    <property type="term" value="P:innate immune response"/>
    <property type="evidence" value="ECO:0007669"/>
    <property type="project" value="UniProtKB-ARBA"/>
</dbReference>
<dbReference type="PROSITE" id="PS50088">
    <property type="entry name" value="ANK_REPEAT"/>
    <property type="match status" value="4"/>
</dbReference>
<dbReference type="Pfam" id="PF16179">
    <property type="entry name" value="RHD_dimer"/>
    <property type="match status" value="1"/>
</dbReference>
<name>A0AAD5L878_9CRUS</name>
<feature type="compositionally biased region" description="Polar residues" evidence="2">
    <location>
        <begin position="384"/>
        <end position="417"/>
    </location>
</feature>
<feature type="repeat" description="ANK" evidence="1">
    <location>
        <begin position="660"/>
        <end position="692"/>
    </location>
</feature>
<dbReference type="GO" id="GO:0000981">
    <property type="term" value="F:DNA-binding transcription factor activity, RNA polymerase II-specific"/>
    <property type="evidence" value="ECO:0007669"/>
    <property type="project" value="TreeGrafter"/>
</dbReference>
<feature type="compositionally biased region" description="Acidic residues" evidence="2">
    <location>
        <begin position="842"/>
        <end position="859"/>
    </location>
</feature>
<dbReference type="CDD" id="cd01177">
    <property type="entry name" value="IPT_NFkappaB"/>
    <property type="match status" value="1"/>
</dbReference>
<dbReference type="AlphaFoldDB" id="A0AAD5L878"/>
<reference evidence="4 5" key="1">
    <citation type="submission" date="2022-05" db="EMBL/GenBank/DDBJ databases">
        <title>A multi-omics perspective on studying reproductive biology in Daphnia sinensis.</title>
        <authorList>
            <person name="Jia J."/>
        </authorList>
    </citation>
    <scope>NUCLEOTIDE SEQUENCE [LARGE SCALE GENOMIC DNA]</scope>
    <source>
        <strain evidence="4 5">WSL</strain>
    </source>
</reference>
<proteinExistence type="predicted"/>
<dbReference type="Gene3D" id="1.10.533.10">
    <property type="entry name" value="Death Domain, Fas"/>
    <property type="match status" value="1"/>
</dbReference>
<dbReference type="InterPro" id="IPR037059">
    <property type="entry name" value="RHD_DNA_bind_dom_sf"/>
</dbReference>
<feature type="compositionally biased region" description="Low complexity" evidence="2">
    <location>
        <begin position="9"/>
        <end position="24"/>
    </location>
</feature>
<keyword evidence="5" id="KW-1185">Reference proteome</keyword>
<feature type="repeat" description="ANK" evidence="1">
    <location>
        <begin position="768"/>
        <end position="801"/>
    </location>
</feature>
<dbReference type="GO" id="GO:0048935">
    <property type="term" value="P:peripheral nervous system neuron development"/>
    <property type="evidence" value="ECO:0007669"/>
    <property type="project" value="UniProtKB-ARBA"/>
</dbReference>
<dbReference type="Proteomes" id="UP000820818">
    <property type="component" value="Linkage Group LG6"/>
</dbReference>
<comment type="caution">
    <text evidence="4">The sequence shown here is derived from an EMBL/GenBank/DDBJ whole genome shotgun (WGS) entry which is preliminary data.</text>
</comment>
<keyword evidence="1" id="KW-0040">ANK repeat</keyword>
<dbReference type="GO" id="GO:0007249">
    <property type="term" value="P:canonical NF-kappaB signal transduction"/>
    <property type="evidence" value="ECO:0007669"/>
    <property type="project" value="UniProtKB-ARBA"/>
</dbReference>
<dbReference type="PANTHER" id="PTHR24169">
    <property type="entry name" value="NUCLEAR FACTOR NF-KAPPA-B PROTEIN"/>
    <property type="match status" value="1"/>
</dbReference>
<dbReference type="SMART" id="SM00248">
    <property type="entry name" value="ANK"/>
    <property type="match status" value="6"/>
</dbReference>
<feature type="repeat" description="ANK" evidence="1">
    <location>
        <begin position="802"/>
        <end position="834"/>
    </location>
</feature>
<accession>A0AAD5L878</accession>
<sequence length="1013" mass="112632">MQQPIGNNSPYSPESSHSSSSPLSHCYSSGNSPVMCASPNNVYLVTGNLPNSVAARPTRLSPCLSILNQPQSKFRFRYASEMTGTHGCLMAESKERNKKEYIRIQLEGCQEREAIIRCTLVTNSPKPVPHVHRLGGEGNSNGNEGEFQEIVVSASKNDWIATFSGLTIIHTAKKQVREVVERRLITEMGNIPINRNQGQQLKDEADKIANTMDLHSVKLKFEAFVERNGFREQIGVPVYSQAIHNLKSTHAGDLRIVRIDKVYSCCTGQEEIFIFVEKVNKKDIKIRFFETDENEQEIWSAFADFSELDVHHQYAIAFKTPPYQDPNIQSDVTVQFQLYRPSNQSTSEAKSFTYTPRERVGMKRPRRDIPVNSDCHTNKRDYNPTRTLPQDDLSNPVTSSAFRNNGLSGDKSSNQELPATFRGQDIKSFYNLAGNSSNMVENAPVMEPHNSMHLQTSLPEQPWPMMPTAPMPYCHANPQQWRPQVPQRITNDDLLRIPMDSGMTPLENENYPWPEINLEQVDDFLLAELLKLDDYGSDACGSRSDTLTPQLKHMTISARKSPSIEALKPTLKVPSSITTSNLMSAYSINMARAVRWYAMTGDLGHILTRMRHLMAMQSDDGDNALHDALIHNQIDVVRTILHAASYHDTELEFVNAQNNANLAPLHIAVLKNQTEATAMLLQSGANPGLADANGNTPVHLAAMDKNLFDCLKLLLNTSVWKPAYVSKLNTRNYAGLTPLHIAVNALNIKGVELLLSKGADVNCHETKRGRSALHLAVKKRSEEMVALLLSYASVNVNMQSYDGMTALHLAVIDELDNICALLINAGADPTILNYVSSSTSSENEENDESESENVTEDGTETGQSPLDLAQCNLKIAKVLREGSKQLLSSEVLPETVGGEGGKPLPEDGNSNSRIMDSGIDLMASKELPKELDKRVISELAGILDSPNKEWEKLADSLDLLLSMQTVLDKQPSPTTYLLSNMDLWEVSTQVVLEKLQFLKFTDAAEVLEKYLAT</sequence>
<dbReference type="GO" id="GO:0008063">
    <property type="term" value="P:Toll signaling pathway"/>
    <property type="evidence" value="ECO:0007669"/>
    <property type="project" value="UniProtKB-ARBA"/>
</dbReference>
<dbReference type="InterPro" id="IPR036770">
    <property type="entry name" value="Ankyrin_rpt-contain_sf"/>
</dbReference>
<dbReference type="InterPro" id="IPR008967">
    <property type="entry name" value="p53-like_TF_DNA-bd_sf"/>
</dbReference>
<dbReference type="InterPro" id="IPR013783">
    <property type="entry name" value="Ig-like_fold"/>
</dbReference>